<proteinExistence type="predicted"/>
<feature type="domain" description="Obg" evidence="4">
    <location>
        <begin position="24"/>
        <end position="162"/>
    </location>
</feature>
<dbReference type="GO" id="GO:0005525">
    <property type="term" value="F:GTP binding"/>
    <property type="evidence" value="ECO:0007669"/>
    <property type="project" value="UniProtKB-KW"/>
</dbReference>
<feature type="domain" description="OBG-type G" evidence="3">
    <location>
        <begin position="163"/>
        <end position="244"/>
    </location>
</feature>
<comment type="caution">
    <text evidence="5">The sequence shown here is derived from an EMBL/GenBank/DDBJ whole genome shotgun (WGS) entry which is preliminary data.</text>
</comment>
<accession>A0A8J2M6I5</accession>
<name>A0A8J2M6I5_9BILA</name>
<dbReference type="InterPro" id="IPR036726">
    <property type="entry name" value="GTP1_OBG_dom_sf"/>
</dbReference>
<evidence type="ECO:0000256" key="1">
    <source>
        <dbReference type="ARBA" id="ARBA00022741"/>
    </source>
</evidence>
<dbReference type="InterPro" id="IPR045086">
    <property type="entry name" value="OBG_GTPase"/>
</dbReference>
<keyword evidence="1" id="KW-0547">Nucleotide-binding</keyword>
<dbReference type="PRINTS" id="PR00326">
    <property type="entry name" value="GTP1OBG"/>
</dbReference>
<keyword evidence="2" id="KW-0342">GTP-binding</keyword>
<dbReference type="GO" id="GO:0003924">
    <property type="term" value="F:GTPase activity"/>
    <property type="evidence" value="ECO:0007669"/>
    <property type="project" value="InterPro"/>
</dbReference>
<dbReference type="Gene3D" id="2.70.210.12">
    <property type="entry name" value="GTP1/OBG domain"/>
    <property type="match status" value="1"/>
</dbReference>
<dbReference type="PROSITE" id="PS51883">
    <property type="entry name" value="OBG"/>
    <property type="match status" value="1"/>
</dbReference>
<dbReference type="SUPFAM" id="SSF82051">
    <property type="entry name" value="Obg GTP-binding protein N-terminal domain"/>
    <property type="match status" value="1"/>
</dbReference>
<dbReference type="PANTHER" id="PTHR11702:SF43">
    <property type="entry name" value="GTP-BINDING PROTEIN 10"/>
    <property type="match status" value="1"/>
</dbReference>
<dbReference type="EMBL" id="CAKAEH010001435">
    <property type="protein sequence ID" value="CAG9536219.1"/>
    <property type="molecule type" value="Genomic_DNA"/>
</dbReference>
<feature type="non-terminal residue" evidence="5">
    <location>
        <position position="244"/>
    </location>
</feature>
<sequence length="244" mass="26352">MRLLVDMTKLQQNLYASTISNEGVVNRDRLRLFIRAGNGGQGLQRFNGTGGNGGDVIMVGDSKMTFEGMLKNAKHQVLKVQAQSGLDSSQTSLIGINGRPKILKVPVGVDVINAETKMLIARCSRPLFNYVIARGGRGGCAENCFQATAGERFFIDLHLKLHPNIGLVGFPNAGKSTLMKALVPKKRIKIASYPFTTVKPQIGYINDFGSELESADDDEDSFSLSIADLPGLIEGAALNRGRGR</sequence>
<dbReference type="OrthoDB" id="10255148at2759"/>
<dbReference type="InterPro" id="IPR006073">
    <property type="entry name" value="GTP-bd"/>
</dbReference>
<evidence type="ECO:0000313" key="6">
    <source>
        <dbReference type="Proteomes" id="UP000746747"/>
    </source>
</evidence>
<evidence type="ECO:0000256" key="2">
    <source>
        <dbReference type="ARBA" id="ARBA00023134"/>
    </source>
</evidence>
<dbReference type="SUPFAM" id="SSF52540">
    <property type="entry name" value="P-loop containing nucleoside triphosphate hydrolases"/>
    <property type="match status" value="1"/>
</dbReference>
<dbReference type="InterPro" id="IPR006169">
    <property type="entry name" value="GTP1_OBG_dom"/>
</dbReference>
<gene>
    <name evidence="5" type="ORF">CJOHNSTONI_LOCUS6162</name>
</gene>
<dbReference type="GO" id="GO:0042254">
    <property type="term" value="P:ribosome biogenesis"/>
    <property type="evidence" value="ECO:0007669"/>
    <property type="project" value="UniProtKB-UniRule"/>
</dbReference>
<dbReference type="GO" id="GO:0005739">
    <property type="term" value="C:mitochondrion"/>
    <property type="evidence" value="ECO:0007669"/>
    <property type="project" value="TreeGrafter"/>
</dbReference>
<dbReference type="Gene3D" id="3.40.50.300">
    <property type="entry name" value="P-loop containing nucleotide triphosphate hydrolases"/>
    <property type="match status" value="1"/>
</dbReference>
<dbReference type="InterPro" id="IPR027417">
    <property type="entry name" value="P-loop_NTPase"/>
</dbReference>
<keyword evidence="6" id="KW-1185">Reference proteome</keyword>
<dbReference type="Pfam" id="PF01018">
    <property type="entry name" value="GTP1_OBG"/>
    <property type="match status" value="1"/>
</dbReference>
<dbReference type="InterPro" id="IPR031167">
    <property type="entry name" value="G_OBG"/>
</dbReference>
<dbReference type="Proteomes" id="UP000746747">
    <property type="component" value="Unassembled WGS sequence"/>
</dbReference>
<evidence type="ECO:0000259" key="4">
    <source>
        <dbReference type="PROSITE" id="PS51883"/>
    </source>
</evidence>
<reference evidence="5" key="1">
    <citation type="submission" date="2021-09" db="EMBL/GenBank/DDBJ databases">
        <authorList>
            <consortium name="Pathogen Informatics"/>
        </authorList>
    </citation>
    <scope>NUCLEOTIDE SEQUENCE</scope>
</reference>
<evidence type="ECO:0008006" key="7">
    <source>
        <dbReference type="Google" id="ProtNLM"/>
    </source>
</evidence>
<evidence type="ECO:0000313" key="5">
    <source>
        <dbReference type="EMBL" id="CAG9536219.1"/>
    </source>
</evidence>
<dbReference type="PROSITE" id="PS51710">
    <property type="entry name" value="G_OBG"/>
    <property type="match status" value="1"/>
</dbReference>
<organism evidence="5 6">
    <name type="scientific">Cercopithifilaria johnstoni</name>
    <dbReference type="NCBI Taxonomy" id="2874296"/>
    <lineage>
        <taxon>Eukaryota</taxon>
        <taxon>Metazoa</taxon>
        <taxon>Ecdysozoa</taxon>
        <taxon>Nematoda</taxon>
        <taxon>Chromadorea</taxon>
        <taxon>Rhabditida</taxon>
        <taxon>Spirurina</taxon>
        <taxon>Spiruromorpha</taxon>
        <taxon>Filarioidea</taxon>
        <taxon>Onchocercidae</taxon>
        <taxon>Cercopithifilaria</taxon>
    </lineage>
</organism>
<evidence type="ECO:0000259" key="3">
    <source>
        <dbReference type="PROSITE" id="PS51710"/>
    </source>
</evidence>
<dbReference type="AlphaFoldDB" id="A0A8J2M6I5"/>
<protein>
    <recommendedName>
        <fullName evidence="7">GTP-binding protein</fullName>
    </recommendedName>
</protein>
<dbReference type="PANTHER" id="PTHR11702">
    <property type="entry name" value="DEVELOPMENTALLY REGULATED GTP-BINDING PROTEIN-RELATED"/>
    <property type="match status" value="1"/>
</dbReference>
<dbReference type="Pfam" id="PF01926">
    <property type="entry name" value="MMR_HSR1"/>
    <property type="match status" value="1"/>
</dbReference>